<proteinExistence type="predicted"/>
<dbReference type="InterPro" id="IPR050595">
    <property type="entry name" value="Bact_response_regulator"/>
</dbReference>
<sequence length="131" mass="14350">MLTSRVKYPYSVAHKSVVLIVEDEFLIRLNAAEMVRELGYEVIEAADADHAIELLENTADIAIVFTDIQMPGSMDGLGLLATVRDRWPPIALLVTSGQVEPAVDDLPAGARFLAKPYVQRQLGQHLHALTG</sequence>
<reference evidence="5 6" key="2">
    <citation type="submission" date="2018-06" db="EMBL/GenBank/DDBJ databases">
        <title>Comparative genomics of rhizobia nodulating Arachis hypogaea in China.</title>
        <authorList>
            <person name="Li Y."/>
        </authorList>
    </citation>
    <scope>NUCLEOTIDE SEQUENCE [LARGE SCALE GENOMIC DNA]</scope>
    <source>
        <strain evidence="5 6">CCBAU 51658</strain>
    </source>
</reference>
<keyword evidence="6" id="KW-1185">Reference proteome</keyword>
<dbReference type="Gene3D" id="3.40.50.2300">
    <property type="match status" value="1"/>
</dbReference>
<evidence type="ECO:0000313" key="6">
    <source>
        <dbReference type="Proteomes" id="UP000593880"/>
    </source>
</evidence>
<dbReference type="SUPFAM" id="SSF52172">
    <property type="entry name" value="CheY-like"/>
    <property type="match status" value="1"/>
</dbReference>
<dbReference type="PANTHER" id="PTHR44591:SF18">
    <property type="entry name" value="REGULATORY PROTEIN"/>
    <property type="match status" value="1"/>
</dbReference>
<evidence type="ECO:0000313" key="5">
    <source>
        <dbReference type="EMBL" id="QOZ62671.1"/>
    </source>
</evidence>
<evidence type="ECO:0000256" key="1">
    <source>
        <dbReference type="ARBA" id="ARBA00022553"/>
    </source>
</evidence>
<dbReference type="SMART" id="SM00448">
    <property type="entry name" value="REC"/>
    <property type="match status" value="1"/>
</dbReference>
<reference evidence="4" key="3">
    <citation type="submission" date="2022-12" db="EMBL/GenBank/DDBJ databases">
        <authorList>
            <person name="Sun Q."/>
            <person name="Zhou Y."/>
        </authorList>
    </citation>
    <scope>NUCLEOTIDE SEQUENCE</scope>
    <source>
        <strain evidence="4">CGMCC 1.15034</strain>
    </source>
</reference>
<dbReference type="EMBL" id="BMHC01000028">
    <property type="protein sequence ID" value="GGI33025.1"/>
    <property type="molecule type" value="Genomic_DNA"/>
</dbReference>
<feature type="modified residue" description="4-aspartylphosphate" evidence="2">
    <location>
        <position position="67"/>
    </location>
</feature>
<dbReference type="Pfam" id="PF00072">
    <property type="entry name" value="Response_reg"/>
    <property type="match status" value="1"/>
</dbReference>
<keyword evidence="1 2" id="KW-0597">Phosphoprotein</keyword>
<accession>A0A410VD16</accession>
<evidence type="ECO:0000313" key="4">
    <source>
        <dbReference type="EMBL" id="GGI33025.1"/>
    </source>
</evidence>
<feature type="domain" description="Response regulatory" evidence="3">
    <location>
        <begin position="17"/>
        <end position="130"/>
    </location>
</feature>
<dbReference type="GO" id="GO:0000160">
    <property type="term" value="P:phosphorelay signal transduction system"/>
    <property type="evidence" value="ECO:0007669"/>
    <property type="project" value="InterPro"/>
</dbReference>
<dbReference type="PROSITE" id="PS50110">
    <property type="entry name" value="RESPONSE_REGULATORY"/>
    <property type="match status" value="1"/>
</dbReference>
<reference evidence="4" key="1">
    <citation type="journal article" date="2014" name="Int. J. Syst. Evol. Microbiol.">
        <title>Complete genome sequence of Corynebacterium casei LMG S-19264T (=DSM 44701T), isolated from a smear-ripened cheese.</title>
        <authorList>
            <consortium name="US DOE Joint Genome Institute (JGI-PGF)"/>
            <person name="Walter F."/>
            <person name="Albersmeier A."/>
            <person name="Kalinowski J."/>
            <person name="Ruckert C."/>
        </authorList>
    </citation>
    <scope>NUCLEOTIDE SEQUENCE</scope>
    <source>
        <strain evidence="4">CGMCC 1.15034</strain>
    </source>
</reference>
<evidence type="ECO:0000256" key="2">
    <source>
        <dbReference type="PROSITE-ProRule" id="PRU00169"/>
    </source>
</evidence>
<evidence type="ECO:0000313" key="7">
    <source>
        <dbReference type="Proteomes" id="UP000625079"/>
    </source>
</evidence>
<organism evidence="4 7">
    <name type="scientific">Bradyrhizobium guangdongense</name>
    <dbReference type="NCBI Taxonomy" id="1325090"/>
    <lineage>
        <taxon>Bacteria</taxon>
        <taxon>Pseudomonadati</taxon>
        <taxon>Pseudomonadota</taxon>
        <taxon>Alphaproteobacteria</taxon>
        <taxon>Hyphomicrobiales</taxon>
        <taxon>Nitrobacteraceae</taxon>
        <taxon>Bradyrhizobium</taxon>
    </lineage>
</organism>
<name>A0A410VD16_9BRAD</name>
<dbReference type="InterPro" id="IPR011006">
    <property type="entry name" value="CheY-like_superfamily"/>
</dbReference>
<dbReference type="EMBL" id="CP030057">
    <property type="protein sequence ID" value="QOZ62671.1"/>
    <property type="molecule type" value="Genomic_DNA"/>
</dbReference>
<dbReference type="OrthoDB" id="9784719at2"/>
<dbReference type="Proteomes" id="UP000625079">
    <property type="component" value="Unassembled WGS sequence"/>
</dbReference>
<gene>
    <name evidence="4" type="primary">cheY</name>
    <name evidence="4" type="ORF">GCM10010987_72330</name>
    <name evidence="5" type="ORF">XH86_30970</name>
</gene>
<dbReference type="InterPro" id="IPR001789">
    <property type="entry name" value="Sig_transdc_resp-reg_receiver"/>
</dbReference>
<protein>
    <submittedName>
        <fullName evidence="4">Response regulator</fullName>
    </submittedName>
</protein>
<dbReference type="RefSeq" id="WP_128968241.1">
    <property type="nucleotide sequence ID" value="NZ_BMHC01000028.1"/>
</dbReference>
<dbReference type="PANTHER" id="PTHR44591">
    <property type="entry name" value="STRESS RESPONSE REGULATOR PROTEIN 1"/>
    <property type="match status" value="1"/>
</dbReference>
<evidence type="ECO:0000259" key="3">
    <source>
        <dbReference type="PROSITE" id="PS50110"/>
    </source>
</evidence>
<dbReference type="Proteomes" id="UP000593880">
    <property type="component" value="Chromosome"/>
</dbReference>
<dbReference type="AlphaFoldDB" id="A0A410VD16"/>